<sequence length="207" mass="23620">MSGLTINSSKSQPQPELKLVTRQKVIDNGLQVMQEIGTNQICKVCIEHGGSCCSGCRHLSDRVGCQLRNTSCTAWLCGFLKYMLFKTNLLQTWNDYWEQVPGQDFREDFTPEVFFIQQQLALPNLQELSEALAADLNELAEQQASPDFILTLRDKLDKNVDQFLYYKNVSTKKHLKRNIDVLSGSFFRFHQALDSYLMAAEGADNRL</sequence>
<protein>
    <recommendedName>
        <fullName evidence="3">DNA mismatch repair protein</fullName>
    </recommendedName>
</protein>
<evidence type="ECO:0000313" key="1">
    <source>
        <dbReference type="EMBL" id="MBW7456229.1"/>
    </source>
</evidence>
<dbReference type="EMBL" id="JAHZIK010000526">
    <property type="protein sequence ID" value="MBW7456229.1"/>
    <property type="molecule type" value="Genomic_DNA"/>
</dbReference>
<name>A0ABS7C5Q3_9BACL</name>
<keyword evidence="2" id="KW-1185">Reference proteome</keyword>
<comment type="caution">
    <text evidence="1">The sequence shown here is derived from an EMBL/GenBank/DDBJ whole genome shotgun (WGS) entry which is preliminary data.</text>
</comment>
<accession>A0ABS7C5Q3</accession>
<proteinExistence type="predicted"/>
<evidence type="ECO:0000313" key="2">
    <source>
        <dbReference type="Proteomes" id="UP001519887"/>
    </source>
</evidence>
<gene>
    <name evidence="1" type="ORF">K0U00_19540</name>
</gene>
<reference evidence="1 2" key="1">
    <citation type="submission" date="2021-07" db="EMBL/GenBank/DDBJ databases">
        <title>Paenibacillus radiodurans sp. nov., isolated from the southeastern edge of Tengger Desert.</title>
        <authorList>
            <person name="Zhang G."/>
        </authorList>
    </citation>
    <scope>NUCLEOTIDE SEQUENCE [LARGE SCALE GENOMIC DNA]</scope>
    <source>
        <strain evidence="1 2">CCM 7311</strain>
    </source>
</reference>
<dbReference type="RefSeq" id="WP_210046104.1">
    <property type="nucleotide sequence ID" value="NZ_JBHLVU010000028.1"/>
</dbReference>
<dbReference type="Proteomes" id="UP001519887">
    <property type="component" value="Unassembled WGS sequence"/>
</dbReference>
<organism evidence="1 2">
    <name type="scientific">Paenibacillus sepulcri</name>
    <dbReference type="NCBI Taxonomy" id="359917"/>
    <lineage>
        <taxon>Bacteria</taxon>
        <taxon>Bacillati</taxon>
        <taxon>Bacillota</taxon>
        <taxon>Bacilli</taxon>
        <taxon>Bacillales</taxon>
        <taxon>Paenibacillaceae</taxon>
        <taxon>Paenibacillus</taxon>
    </lineage>
</organism>
<evidence type="ECO:0008006" key="3">
    <source>
        <dbReference type="Google" id="ProtNLM"/>
    </source>
</evidence>